<dbReference type="OrthoDB" id="9808604at2"/>
<dbReference type="Proteomes" id="UP000003505">
    <property type="component" value="Unassembled WGS sequence"/>
</dbReference>
<evidence type="ECO:0000256" key="8">
    <source>
        <dbReference type="ARBA" id="ARBA00026068"/>
    </source>
</evidence>
<dbReference type="KEGG" id="ssg:Selsp_1280"/>
<keyword evidence="3" id="KW-0963">Cytoplasm</keyword>
<evidence type="ECO:0000256" key="2">
    <source>
        <dbReference type="ARBA" id="ARBA00015195"/>
    </source>
</evidence>
<sequence>MEKKKVVVEIFGEVYPLKSDEPADYVRQLAKLVDDNMRDVAKKTRSFSGTKIGVLAALQLADEYYKLKKDYDELLALLEEPKG</sequence>
<evidence type="ECO:0000256" key="7">
    <source>
        <dbReference type="ARBA" id="ARBA00024910"/>
    </source>
</evidence>
<proteinExistence type="predicted"/>
<protein>
    <recommendedName>
        <fullName evidence="2">Cell division protein ZapA</fullName>
    </recommendedName>
    <alternativeName>
        <fullName evidence="9">Z ring-associated protein ZapA</fullName>
    </alternativeName>
</protein>
<dbReference type="GO" id="GO:0000921">
    <property type="term" value="P:septin ring assembly"/>
    <property type="evidence" value="ECO:0007669"/>
    <property type="project" value="TreeGrafter"/>
</dbReference>
<accession>C9LUD9</accession>
<dbReference type="RefSeq" id="WP_006192164.1">
    <property type="nucleotide sequence ID" value="NC_015437.1"/>
</dbReference>
<dbReference type="GO" id="GO:0043093">
    <property type="term" value="P:FtsZ-dependent cytokinesis"/>
    <property type="evidence" value="ECO:0007669"/>
    <property type="project" value="TreeGrafter"/>
</dbReference>
<keyword evidence="13" id="KW-1185">Reference proteome</keyword>
<dbReference type="STRING" id="546271.Selsp_1280"/>
<evidence type="ECO:0000313" key="10">
    <source>
        <dbReference type="EMBL" id="AEC00239.1"/>
    </source>
</evidence>
<dbReference type="PANTHER" id="PTHR34981:SF1">
    <property type="entry name" value="CELL DIVISION PROTEIN ZAPA"/>
    <property type="match status" value="1"/>
</dbReference>
<evidence type="ECO:0000256" key="5">
    <source>
        <dbReference type="ARBA" id="ARBA00023210"/>
    </source>
</evidence>
<name>C9LUD9_SELS3</name>
<dbReference type="eggNOG" id="COG3027">
    <property type="taxonomic scope" value="Bacteria"/>
</dbReference>
<gene>
    <name evidence="10" type="ordered locus">Selsp_1280</name>
    <name evidence="11" type="ORF">SELSPUOL_00946</name>
</gene>
<evidence type="ECO:0000313" key="12">
    <source>
        <dbReference type="Proteomes" id="UP000003505"/>
    </source>
</evidence>
<dbReference type="EMBL" id="ACKP02000015">
    <property type="protein sequence ID" value="EEX77670.1"/>
    <property type="molecule type" value="Genomic_DNA"/>
</dbReference>
<evidence type="ECO:0000313" key="13">
    <source>
        <dbReference type="Proteomes" id="UP000011124"/>
    </source>
</evidence>
<dbReference type="InterPro" id="IPR053712">
    <property type="entry name" value="Bac_CellDiv_Activator"/>
</dbReference>
<organism evidence="11 12">
    <name type="scientific">Selenomonas sputigena (strain ATCC 35185 / DSM 20758 / CCUG 44933 / VPI D19B-28)</name>
    <dbReference type="NCBI Taxonomy" id="546271"/>
    <lineage>
        <taxon>Bacteria</taxon>
        <taxon>Bacillati</taxon>
        <taxon>Bacillota</taxon>
        <taxon>Negativicutes</taxon>
        <taxon>Selenomonadales</taxon>
        <taxon>Selenomonadaceae</taxon>
        <taxon>Selenomonas</taxon>
    </lineage>
</organism>
<dbReference type="InterPro" id="IPR036192">
    <property type="entry name" value="Cell_div_ZapA-like_sf"/>
</dbReference>
<comment type="subcellular location">
    <subcellularLocation>
        <location evidence="1">Cytoplasm</location>
    </subcellularLocation>
</comment>
<evidence type="ECO:0000256" key="3">
    <source>
        <dbReference type="ARBA" id="ARBA00022490"/>
    </source>
</evidence>
<dbReference type="SUPFAM" id="SSF102829">
    <property type="entry name" value="Cell division protein ZapA-like"/>
    <property type="match status" value="1"/>
</dbReference>
<evidence type="ECO:0000256" key="1">
    <source>
        <dbReference type="ARBA" id="ARBA00004496"/>
    </source>
</evidence>
<evidence type="ECO:0000313" key="11">
    <source>
        <dbReference type="EMBL" id="EEX77670.1"/>
    </source>
</evidence>
<comment type="subunit">
    <text evidence="8">Homodimer. Interacts with FtsZ.</text>
</comment>
<evidence type="ECO:0000256" key="4">
    <source>
        <dbReference type="ARBA" id="ARBA00022618"/>
    </source>
</evidence>
<dbReference type="GO" id="GO:0030428">
    <property type="term" value="C:cell septum"/>
    <property type="evidence" value="ECO:0007669"/>
    <property type="project" value="TreeGrafter"/>
</dbReference>
<dbReference type="GO" id="GO:0032153">
    <property type="term" value="C:cell division site"/>
    <property type="evidence" value="ECO:0007669"/>
    <property type="project" value="TreeGrafter"/>
</dbReference>
<dbReference type="GO" id="GO:0000917">
    <property type="term" value="P:division septum assembly"/>
    <property type="evidence" value="ECO:0007669"/>
    <property type="project" value="UniProtKB-KW"/>
</dbReference>
<dbReference type="Pfam" id="PF05164">
    <property type="entry name" value="ZapA"/>
    <property type="match status" value="1"/>
</dbReference>
<dbReference type="PANTHER" id="PTHR34981">
    <property type="entry name" value="CELL DIVISION PROTEIN ZAPA"/>
    <property type="match status" value="1"/>
</dbReference>
<keyword evidence="4 11" id="KW-0132">Cell division</keyword>
<dbReference type="Gene3D" id="6.10.250.790">
    <property type="match status" value="1"/>
</dbReference>
<dbReference type="GO" id="GO:0005829">
    <property type="term" value="C:cytosol"/>
    <property type="evidence" value="ECO:0007669"/>
    <property type="project" value="TreeGrafter"/>
</dbReference>
<reference evidence="11 12" key="1">
    <citation type="submission" date="2009-09" db="EMBL/GenBank/DDBJ databases">
        <authorList>
            <person name="Weinstock G."/>
            <person name="Sodergren E."/>
            <person name="Clifton S."/>
            <person name="Fulton L."/>
            <person name="Fulton B."/>
            <person name="Courtney L."/>
            <person name="Fronick C."/>
            <person name="Harrison M."/>
            <person name="Strong C."/>
            <person name="Farmer C."/>
            <person name="Delahaunty K."/>
            <person name="Markovic C."/>
            <person name="Hall O."/>
            <person name="Minx P."/>
            <person name="Tomlinson C."/>
            <person name="Mitreva M."/>
            <person name="Nelson J."/>
            <person name="Hou S."/>
            <person name="Wollam A."/>
            <person name="Pepin K.H."/>
            <person name="Johnson M."/>
            <person name="Bhonagiri V."/>
            <person name="Nash W.E."/>
            <person name="Warren W."/>
            <person name="Chinwalla A."/>
            <person name="Mardis E.R."/>
            <person name="Wilson R.K."/>
        </authorList>
    </citation>
    <scope>NUCLEOTIDE SEQUENCE [LARGE SCALE GENOMIC DNA]</scope>
    <source>
        <strain evidence="11">ATCC 35185</strain>
        <strain evidence="12">ATCC 35185 / DSM 20758 / VPI D19B-28</strain>
    </source>
</reference>
<evidence type="ECO:0000256" key="9">
    <source>
        <dbReference type="ARBA" id="ARBA00033158"/>
    </source>
</evidence>
<dbReference type="HOGENOM" id="CLU_116623_4_2_9"/>
<comment type="function">
    <text evidence="7">Activator of cell division through the inhibition of FtsZ GTPase activity, therefore promoting FtsZ assembly into bundles of protofilaments necessary for the formation of the division Z ring. It is recruited early at mid-cell but it is not essential for cell division.</text>
</comment>
<evidence type="ECO:0000256" key="6">
    <source>
        <dbReference type="ARBA" id="ARBA00023306"/>
    </source>
</evidence>
<keyword evidence="6" id="KW-0131">Cell cycle</keyword>
<dbReference type="EMBL" id="CP002637">
    <property type="protein sequence ID" value="AEC00239.1"/>
    <property type="molecule type" value="Genomic_DNA"/>
</dbReference>
<dbReference type="InterPro" id="IPR007838">
    <property type="entry name" value="Cell_div_ZapA-like"/>
</dbReference>
<dbReference type="Proteomes" id="UP000011124">
    <property type="component" value="Chromosome"/>
</dbReference>
<reference evidence="10 13" key="2">
    <citation type="submission" date="2011-04" db="EMBL/GenBank/DDBJ databases">
        <title>The complete genome of Selenomonas sputigena DSM 20758.</title>
        <authorList>
            <consortium name="US DOE Joint Genome Institute (JGI-PGF)"/>
            <person name="Lucas S."/>
            <person name="Copeland A."/>
            <person name="Lapidus A."/>
            <person name="Bruce D."/>
            <person name="Goodwin L."/>
            <person name="Pitluck S."/>
            <person name="Peters L."/>
            <person name="Kyrpides N."/>
            <person name="Mavromatis K."/>
            <person name="Ivanova N."/>
            <person name="Ovchinnikova G."/>
            <person name="Teshima H."/>
            <person name="Detter J.C."/>
            <person name="Tapia R."/>
            <person name="Han C."/>
            <person name="Land M."/>
            <person name="Hauser L."/>
            <person name="Markowitz V."/>
            <person name="Cheng J.-F."/>
            <person name="Hugenholtz P."/>
            <person name="Woyke T."/>
            <person name="Wu D."/>
            <person name="Gronow S."/>
            <person name="Wellnitz S."/>
            <person name="Schneider S."/>
            <person name="Klenk H.-P."/>
            <person name="Eisen J.A."/>
        </authorList>
    </citation>
    <scope>NUCLEOTIDE SEQUENCE [LARGE SCALE GENOMIC DNA]</scope>
    <source>
        <strain evidence="10">ATCC 35185</strain>
        <strain evidence="13">ATCC 35185 / DSM 20758 / VPI D19B-28</strain>
    </source>
</reference>
<keyword evidence="5" id="KW-0717">Septation</keyword>
<dbReference type="AlphaFoldDB" id="C9LUD9"/>